<feature type="compositionally biased region" description="Polar residues" evidence="1">
    <location>
        <begin position="80"/>
        <end position="93"/>
    </location>
</feature>
<evidence type="ECO:0000313" key="5">
    <source>
        <dbReference type="Proteomes" id="UP000546642"/>
    </source>
</evidence>
<feature type="transmembrane region" description="Helical" evidence="2">
    <location>
        <begin position="491"/>
        <end position="515"/>
    </location>
</feature>
<dbReference type="Pfam" id="PF05729">
    <property type="entry name" value="NACHT"/>
    <property type="match status" value="1"/>
</dbReference>
<dbReference type="InterPro" id="IPR007111">
    <property type="entry name" value="NACHT_NTPase"/>
</dbReference>
<gene>
    <name evidence="4" type="ORF">HNR23_001318</name>
</gene>
<feature type="transmembrane region" description="Helical" evidence="2">
    <location>
        <begin position="673"/>
        <end position="696"/>
    </location>
</feature>
<feature type="transmembrane region" description="Helical" evidence="2">
    <location>
        <begin position="578"/>
        <end position="605"/>
    </location>
</feature>
<dbReference type="SMART" id="SM00530">
    <property type="entry name" value="HTH_XRE"/>
    <property type="match status" value="1"/>
</dbReference>
<feature type="transmembrane region" description="Helical" evidence="2">
    <location>
        <begin position="625"/>
        <end position="646"/>
    </location>
</feature>
<proteinExistence type="predicted"/>
<evidence type="ECO:0000313" key="4">
    <source>
        <dbReference type="EMBL" id="MBB6171258.1"/>
    </source>
</evidence>
<evidence type="ECO:0000259" key="3">
    <source>
        <dbReference type="PROSITE" id="PS50943"/>
    </source>
</evidence>
<protein>
    <submittedName>
        <fullName evidence="4">Transcriptional regulator with XRE-family HTH domain</fullName>
    </submittedName>
</protein>
<feature type="region of interest" description="Disordered" evidence="1">
    <location>
        <begin position="59"/>
        <end position="104"/>
    </location>
</feature>
<accession>A0A7X0D4J4</accession>
<feature type="transmembrane region" description="Helical" evidence="2">
    <location>
        <begin position="521"/>
        <end position="546"/>
    </location>
</feature>
<dbReference type="InterPro" id="IPR001387">
    <property type="entry name" value="Cro/C1-type_HTH"/>
</dbReference>
<dbReference type="CDD" id="cd00093">
    <property type="entry name" value="HTH_XRE"/>
    <property type="match status" value="1"/>
</dbReference>
<comment type="caution">
    <text evidence="4">The sequence shown here is derived from an EMBL/GenBank/DDBJ whole genome shotgun (WGS) entry which is preliminary data.</text>
</comment>
<feature type="transmembrane region" description="Helical" evidence="2">
    <location>
        <begin position="708"/>
        <end position="731"/>
    </location>
</feature>
<evidence type="ECO:0000256" key="2">
    <source>
        <dbReference type="SAM" id="Phobius"/>
    </source>
</evidence>
<dbReference type="SUPFAM" id="SSF47413">
    <property type="entry name" value="lambda repressor-like DNA-binding domains"/>
    <property type="match status" value="1"/>
</dbReference>
<keyword evidence="2" id="KW-1133">Transmembrane helix</keyword>
<sequence length="803" mass="86237">MTDQSGTLLRRLRKHAGLTQEQLAERAGVGVRTIRRLETGKSADHRLATVNLLADALNASPEDRQKLTGPLVPAPREPGTPQSAPDAQPSQLSPPFRGSARGMVPSSNALVGAADALAREVGRRWQREEDQRRVPDPFPLPVRWQQAPADLTDHAENIQRLPPGAPPQDVDLSGDVGSVAETYRRISSGRLVILGRAGSGKSILAIRFVLDLLSAPDSPGRVPVIFGLGSWDPTTTALRDLLVDGLLRDHPHLAERAPGGGTLAAALVDAGLILPVLDGFDEIADGLRGEALHTLNTTPSMPLVLTSRRDEYARAVRTAHSPLVWAAGIELSDLTLDDLAGYLPRTARPVAHGDASGGDAGLWDAVMTELRSGLTQGSVNLAGVLRTPLMVGLARTMYSETPGSDPEELLDTTRFPTEDHLEEHLLAGFIPAVYRRRAPERSDDGQPRRHRDAHRAQHWLGYLARQNRGRQDLGWWRIAGSLGLPTRVLNVVLVATLCVAVSIWIVGAFLSPWVVDEPWNLGMILLQGALFGPCAGVAFGAAYCALPSFRRGAVEPSHVRLRLPVTSRGVRPRPVRAFTARFTIVMLGGVVVGSGLAWADVLLGVVRKGNAFTDPGVLQSAVTNMLVFGLIFGTAAGLVFGLLAVLEAPMDITAAATPVRLLSSNRTTAARQFLVLVPTLSFGIALSGHVVVALFQQTIGPLAWGLPSALLFGAAGGLGGASSYVLAFTAWGQWLTLSRIWLPLTGRLPWDLVAFLDDAYRRGVLRQTGAVHQFRHIRLQHHLDRTFCDQQADPRPARAAASP</sequence>
<keyword evidence="2" id="KW-0812">Transmembrane</keyword>
<dbReference type="Proteomes" id="UP000546642">
    <property type="component" value="Unassembled WGS sequence"/>
</dbReference>
<dbReference type="GO" id="GO:0003677">
    <property type="term" value="F:DNA binding"/>
    <property type="evidence" value="ECO:0007669"/>
    <property type="project" value="InterPro"/>
</dbReference>
<keyword evidence="2" id="KW-0472">Membrane</keyword>
<feature type="domain" description="HTH cro/C1-type" evidence="3">
    <location>
        <begin position="9"/>
        <end position="64"/>
    </location>
</feature>
<keyword evidence="5" id="KW-1185">Reference proteome</keyword>
<dbReference type="EMBL" id="JACHDS010000001">
    <property type="protein sequence ID" value="MBB6171258.1"/>
    <property type="molecule type" value="Genomic_DNA"/>
</dbReference>
<dbReference type="PROSITE" id="PS50943">
    <property type="entry name" value="HTH_CROC1"/>
    <property type="match status" value="1"/>
</dbReference>
<reference evidence="4 5" key="1">
    <citation type="submission" date="2020-08" db="EMBL/GenBank/DDBJ databases">
        <title>Sequencing the genomes of 1000 actinobacteria strains.</title>
        <authorList>
            <person name="Klenk H.-P."/>
        </authorList>
    </citation>
    <scope>NUCLEOTIDE SEQUENCE [LARGE SCALE GENOMIC DNA]</scope>
    <source>
        <strain evidence="4 5">DSM 46659</strain>
    </source>
</reference>
<evidence type="ECO:0000256" key="1">
    <source>
        <dbReference type="SAM" id="MobiDB-lite"/>
    </source>
</evidence>
<dbReference type="InterPro" id="IPR010982">
    <property type="entry name" value="Lambda_DNA-bd_dom_sf"/>
</dbReference>
<dbReference type="Gene3D" id="3.40.50.300">
    <property type="entry name" value="P-loop containing nucleotide triphosphate hydrolases"/>
    <property type="match status" value="1"/>
</dbReference>
<dbReference type="InterPro" id="IPR027417">
    <property type="entry name" value="P-loop_NTPase"/>
</dbReference>
<dbReference type="RefSeq" id="WP_184074533.1">
    <property type="nucleotide sequence ID" value="NZ_JACHDS010000001.1"/>
</dbReference>
<dbReference type="Pfam" id="PF13560">
    <property type="entry name" value="HTH_31"/>
    <property type="match status" value="1"/>
</dbReference>
<name>A0A7X0D4J4_9ACTN</name>
<dbReference type="AlphaFoldDB" id="A0A7X0D4J4"/>
<organism evidence="4 5">
    <name type="scientific">Nocardiopsis mwathae</name>
    <dbReference type="NCBI Taxonomy" id="1472723"/>
    <lineage>
        <taxon>Bacteria</taxon>
        <taxon>Bacillati</taxon>
        <taxon>Actinomycetota</taxon>
        <taxon>Actinomycetes</taxon>
        <taxon>Streptosporangiales</taxon>
        <taxon>Nocardiopsidaceae</taxon>
        <taxon>Nocardiopsis</taxon>
    </lineage>
</organism>
<dbReference type="Gene3D" id="1.10.260.40">
    <property type="entry name" value="lambda repressor-like DNA-binding domains"/>
    <property type="match status" value="1"/>
</dbReference>